<evidence type="ECO:0000259" key="2">
    <source>
        <dbReference type="Pfam" id="PF14340"/>
    </source>
</evidence>
<organism evidence="3 4">
    <name type="scientific">Cohnella silvisoli</name>
    <dbReference type="NCBI Taxonomy" id="2873699"/>
    <lineage>
        <taxon>Bacteria</taxon>
        <taxon>Bacillati</taxon>
        <taxon>Bacillota</taxon>
        <taxon>Bacilli</taxon>
        <taxon>Bacillales</taxon>
        <taxon>Paenibacillaceae</taxon>
        <taxon>Cohnella</taxon>
    </lineage>
</organism>
<comment type="caution">
    <text evidence="3">The sequence shown here is derived from an EMBL/GenBank/DDBJ whole genome shotgun (WGS) entry which is preliminary data.</text>
</comment>
<keyword evidence="1" id="KW-1133">Transmembrane helix</keyword>
<proteinExistence type="predicted"/>
<accession>A0ABV1KPL2</accession>
<name>A0ABV1KPL2_9BACL</name>
<protein>
    <submittedName>
        <fullName evidence="3">DUF4395 domain-containing protein</fullName>
    </submittedName>
</protein>
<dbReference type="Proteomes" id="UP001493487">
    <property type="component" value="Unassembled WGS sequence"/>
</dbReference>
<dbReference type="EMBL" id="JASKHM010000003">
    <property type="protein sequence ID" value="MEQ4481947.1"/>
    <property type="molecule type" value="Genomic_DNA"/>
</dbReference>
<feature type="transmembrane region" description="Helical" evidence="1">
    <location>
        <begin position="75"/>
        <end position="93"/>
    </location>
</feature>
<dbReference type="InterPro" id="IPR025508">
    <property type="entry name" value="DUF4395"/>
</dbReference>
<gene>
    <name evidence="3" type="ORF">QJS35_06030</name>
</gene>
<feature type="transmembrane region" description="Helical" evidence="1">
    <location>
        <begin position="12"/>
        <end position="30"/>
    </location>
</feature>
<keyword evidence="1" id="KW-0472">Membrane</keyword>
<reference evidence="3 4" key="1">
    <citation type="journal article" date="2023" name="Genome Announc.">
        <title>Pan-Genome Analyses of the Genus Cohnella and Proposal of the Novel Species Cohnella silvisoli sp. nov., Isolated from Forest Soil.</title>
        <authorList>
            <person name="Wang C."/>
            <person name="Mao L."/>
            <person name="Bao G."/>
            <person name="Zhu H."/>
        </authorList>
    </citation>
    <scope>NUCLEOTIDE SEQUENCE [LARGE SCALE GENOMIC DNA]</scope>
    <source>
        <strain evidence="3 4">NL03-T5-1</strain>
    </source>
</reference>
<evidence type="ECO:0000313" key="3">
    <source>
        <dbReference type="EMBL" id="MEQ4481947.1"/>
    </source>
</evidence>
<evidence type="ECO:0000256" key="1">
    <source>
        <dbReference type="SAM" id="Phobius"/>
    </source>
</evidence>
<evidence type="ECO:0000313" key="4">
    <source>
        <dbReference type="Proteomes" id="UP001493487"/>
    </source>
</evidence>
<dbReference type="Pfam" id="PF14340">
    <property type="entry name" value="DUF4395"/>
    <property type="match status" value="1"/>
</dbReference>
<feature type="domain" description="DUF4395" evidence="2">
    <location>
        <begin position="4"/>
        <end position="128"/>
    </location>
</feature>
<dbReference type="RefSeq" id="WP_232185372.1">
    <property type="nucleotide sequence ID" value="NZ_JAIOAP010000004.1"/>
</dbReference>
<sequence length="139" mass="15567">MREVPMRYVKANQTGIVITVLLSFLFQQPWILAALWVVQLTGLLSEGRLNLFVIIAKQVLRGKGEETQAAELQKFNNTLAVLFLTASLISFALDWQIAAYVFASMILIAASVALLGYCIGCTVYFWIKQIRAGRGIRRN</sequence>
<keyword evidence="4" id="KW-1185">Reference proteome</keyword>
<dbReference type="PIRSF" id="PIRSF030042">
    <property type="entry name" value="UCP030042"/>
    <property type="match status" value="1"/>
</dbReference>
<dbReference type="InterPro" id="IPR016942">
    <property type="entry name" value="UCP030042"/>
</dbReference>
<keyword evidence="1" id="KW-0812">Transmembrane</keyword>
<feature type="transmembrane region" description="Helical" evidence="1">
    <location>
        <begin position="99"/>
        <end position="127"/>
    </location>
</feature>